<gene>
    <name evidence="2" type="ORF">M9458_055908</name>
</gene>
<keyword evidence="3" id="KW-1185">Reference proteome</keyword>
<reference evidence="2 3" key="1">
    <citation type="submission" date="2024-05" db="EMBL/GenBank/DDBJ databases">
        <title>Genome sequencing and assembly of Indian major carp, Cirrhinus mrigala (Hamilton, 1822).</title>
        <authorList>
            <person name="Mohindra V."/>
            <person name="Chowdhury L.M."/>
            <person name="Lal K."/>
            <person name="Jena J.K."/>
        </authorList>
    </citation>
    <scope>NUCLEOTIDE SEQUENCE [LARGE SCALE GENOMIC DNA]</scope>
    <source>
        <strain evidence="2">CM1030</strain>
        <tissue evidence="2">Blood</tissue>
    </source>
</reference>
<evidence type="ECO:0000313" key="2">
    <source>
        <dbReference type="EMBL" id="KAL0148730.1"/>
    </source>
</evidence>
<protein>
    <submittedName>
        <fullName evidence="2">Uncharacterized protein</fullName>
    </submittedName>
</protein>
<comment type="caution">
    <text evidence="2">The sequence shown here is derived from an EMBL/GenBank/DDBJ whole genome shotgun (WGS) entry which is preliminary data.</text>
</comment>
<feature type="non-terminal residue" evidence="2">
    <location>
        <position position="61"/>
    </location>
</feature>
<feature type="compositionally biased region" description="Basic and acidic residues" evidence="1">
    <location>
        <begin position="1"/>
        <end position="27"/>
    </location>
</feature>
<proteinExistence type="predicted"/>
<dbReference type="EMBL" id="JAMKFB020000679">
    <property type="protein sequence ID" value="KAL0148730.1"/>
    <property type="molecule type" value="Genomic_DNA"/>
</dbReference>
<evidence type="ECO:0000313" key="3">
    <source>
        <dbReference type="Proteomes" id="UP001529510"/>
    </source>
</evidence>
<feature type="region of interest" description="Disordered" evidence="1">
    <location>
        <begin position="1"/>
        <end position="28"/>
    </location>
</feature>
<evidence type="ECO:0000256" key="1">
    <source>
        <dbReference type="SAM" id="MobiDB-lite"/>
    </source>
</evidence>
<accession>A0ABD0MEN5</accession>
<dbReference type="Proteomes" id="UP001529510">
    <property type="component" value="Unassembled WGS sequence"/>
</dbReference>
<organism evidence="2 3">
    <name type="scientific">Cirrhinus mrigala</name>
    <name type="common">Mrigala</name>
    <dbReference type="NCBI Taxonomy" id="683832"/>
    <lineage>
        <taxon>Eukaryota</taxon>
        <taxon>Metazoa</taxon>
        <taxon>Chordata</taxon>
        <taxon>Craniata</taxon>
        <taxon>Vertebrata</taxon>
        <taxon>Euteleostomi</taxon>
        <taxon>Actinopterygii</taxon>
        <taxon>Neopterygii</taxon>
        <taxon>Teleostei</taxon>
        <taxon>Ostariophysi</taxon>
        <taxon>Cypriniformes</taxon>
        <taxon>Cyprinidae</taxon>
        <taxon>Labeoninae</taxon>
        <taxon>Labeonini</taxon>
        <taxon>Cirrhinus</taxon>
    </lineage>
</organism>
<dbReference type="AlphaFoldDB" id="A0ABD0MEN5"/>
<sequence length="61" mass="6499">MSVCEERGGEMSVCEEKEQEAPVDTRRAASPGFSCVSMKSNRSIIQPPDLSDGPAVTSDPV</sequence>
<name>A0ABD0MEN5_CIRMR</name>